<organism evidence="1 2">
    <name type="scientific">Promicromonospora thailandica</name>
    <dbReference type="NCBI Taxonomy" id="765201"/>
    <lineage>
        <taxon>Bacteria</taxon>
        <taxon>Bacillati</taxon>
        <taxon>Actinomycetota</taxon>
        <taxon>Actinomycetes</taxon>
        <taxon>Micrococcales</taxon>
        <taxon>Promicromonosporaceae</taxon>
        <taxon>Promicromonospora</taxon>
    </lineage>
</organism>
<dbReference type="Proteomes" id="UP001139493">
    <property type="component" value="Unassembled WGS sequence"/>
</dbReference>
<name>A0A9X2G4I0_9MICO</name>
<protein>
    <submittedName>
        <fullName evidence="1">Uncharacterized protein</fullName>
    </submittedName>
</protein>
<keyword evidence="2" id="KW-1185">Reference proteome</keyword>
<proteinExistence type="predicted"/>
<evidence type="ECO:0000313" key="2">
    <source>
        <dbReference type="Proteomes" id="UP001139493"/>
    </source>
</evidence>
<evidence type="ECO:0000313" key="1">
    <source>
        <dbReference type="EMBL" id="MCP2265553.1"/>
    </source>
</evidence>
<accession>A0A9X2G4I0</accession>
<comment type="caution">
    <text evidence="1">The sequence shown here is derived from an EMBL/GenBank/DDBJ whole genome shotgun (WGS) entry which is preliminary data.</text>
</comment>
<dbReference type="RefSeq" id="WP_253836758.1">
    <property type="nucleotide sequence ID" value="NZ_JAMTCS010000008.1"/>
</dbReference>
<gene>
    <name evidence="1" type="ORF">APR03_002909</name>
</gene>
<reference evidence="1" key="1">
    <citation type="submission" date="2022-06" db="EMBL/GenBank/DDBJ databases">
        <title>Genomic Encyclopedia of Archaeal and Bacterial Type Strains, Phase II (KMG-II): from individual species to whole genera.</title>
        <authorList>
            <person name="Goeker M."/>
        </authorList>
    </citation>
    <scope>NUCLEOTIDE SEQUENCE</scope>
    <source>
        <strain evidence="1">DSM 26652</strain>
    </source>
</reference>
<sequence>MADTATPETPETPAVPDLDSLEFVGRLTYPGDVRQAEPMVYHSPRHGVVAPIVATYDSVDDKTVLEFMKVEFR</sequence>
<dbReference type="EMBL" id="JAMTCS010000008">
    <property type="protein sequence ID" value="MCP2265553.1"/>
    <property type="molecule type" value="Genomic_DNA"/>
</dbReference>
<dbReference type="AlphaFoldDB" id="A0A9X2G4I0"/>